<keyword evidence="1" id="KW-0472">Membrane</keyword>
<name>A0A7E4W998_PANRE</name>
<dbReference type="GO" id="GO:0048512">
    <property type="term" value="P:circadian behavior"/>
    <property type="evidence" value="ECO:0007669"/>
    <property type="project" value="TreeGrafter"/>
</dbReference>
<dbReference type="Gene3D" id="3.30.710.10">
    <property type="entry name" value="Potassium Channel Kv1.1, Chain A"/>
    <property type="match status" value="1"/>
</dbReference>
<organism evidence="3 4">
    <name type="scientific">Panagrellus redivivus</name>
    <name type="common">Microworm</name>
    <dbReference type="NCBI Taxonomy" id="6233"/>
    <lineage>
        <taxon>Eukaryota</taxon>
        <taxon>Metazoa</taxon>
        <taxon>Ecdysozoa</taxon>
        <taxon>Nematoda</taxon>
        <taxon>Chromadorea</taxon>
        <taxon>Rhabditida</taxon>
        <taxon>Tylenchina</taxon>
        <taxon>Panagrolaimomorpha</taxon>
        <taxon>Panagrolaimoidea</taxon>
        <taxon>Panagrolaimidae</taxon>
        <taxon>Panagrellus</taxon>
    </lineage>
</organism>
<keyword evidence="3" id="KW-1185">Reference proteome</keyword>
<sequence length="269" mass="30200">MTSNAEHLVNQFTDAVKFESTDDALEILRLASMYKLSKLQNLAVYFLTDNCTVDNVCSILNEGVLLSLNSLTDFAIKFMNNKPCEVLKHQSFEQLSKDALNAVLSRVAFPVSDIKIIHAVVGWKKANPSKHFDLAEILENVVLHSVSSEDMAALPPDVRDAVVHLIHENLTSGPIYLFNKDNVAMPKFEVEGFFDDVMSFFEDRAEVTQKDVYGSTEFEDHITDLGYRIVSSLLYLYLFILMVNFFTGTSLQIPASKGNILEYNLGLAK</sequence>
<dbReference type="Proteomes" id="UP000492821">
    <property type="component" value="Unassembled WGS sequence"/>
</dbReference>
<protein>
    <submittedName>
        <fullName evidence="4">BACK domain-containing protein</fullName>
    </submittedName>
</protein>
<dbReference type="GO" id="GO:0050804">
    <property type="term" value="P:modulation of chemical synaptic transmission"/>
    <property type="evidence" value="ECO:0007669"/>
    <property type="project" value="TreeGrafter"/>
</dbReference>
<dbReference type="WBParaSite" id="Pan_g767.t1">
    <property type="protein sequence ID" value="Pan_g767.t1"/>
    <property type="gene ID" value="Pan_g767"/>
</dbReference>
<reference evidence="3" key="1">
    <citation type="journal article" date="2013" name="Genetics">
        <title>The draft genome and transcriptome of Panagrellus redivivus are shaped by the harsh demands of a free-living lifestyle.</title>
        <authorList>
            <person name="Srinivasan J."/>
            <person name="Dillman A.R."/>
            <person name="Macchietto M.G."/>
            <person name="Heikkinen L."/>
            <person name="Lakso M."/>
            <person name="Fracchia K.M."/>
            <person name="Antoshechkin I."/>
            <person name="Mortazavi A."/>
            <person name="Wong G."/>
            <person name="Sternberg P.W."/>
        </authorList>
    </citation>
    <scope>NUCLEOTIDE SEQUENCE [LARGE SCALE GENOMIC DNA]</scope>
    <source>
        <strain evidence="3">MT8872</strain>
    </source>
</reference>
<evidence type="ECO:0000313" key="3">
    <source>
        <dbReference type="Proteomes" id="UP000492821"/>
    </source>
</evidence>
<evidence type="ECO:0000256" key="1">
    <source>
        <dbReference type="SAM" id="Phobius"/>
    </source>
</evidence>
<reference evidence="4" key="2">
    <citation type="submission" date="2020-10" db="UniProtKB">
        <authorList>
            <consortium name="WormBaseParasite"/>
        </authorList>
    </citation>
    <scope>IDENTIFICATION</scope>
</reference>
<dbReference type="InterPro" id="IPR011705">
    <property type="entry name" value="BACK"/>
</dbReference>
<keyword evidence="1" id="KW-0812">Transmembrane</keyword>
<proteinExistence type="predicted"/>
<feature type="transmembrane region" description="Helical" evidence="1">
    <location>
        <begin position="225"/>
        <end position="247"/>
    </location>
</feature>
<dbReference type="AlphaFoldDB" id="A0A7E4W998"/>
<dbReference type="PANTHER" id="PTHR46306:SF1">
    <property type="entry name" value="BTB_POZ DOMAIN-CONTAINING PROTEIN 9"/>
    <property type="match status" value="1"/>
</dbReference>
<keyword evidence="1" id="KW-1133">Transmembrane helix</keyword>
<dbReference type="Pfam" id="PF07707">
    <property type="entry name" value="BACK"/>
    <property type="match status" value="1"/>
</dbReference>
<evidence type="ECO:0000259" key="2">
    <source>
        <dbReference type="Pfam" id="PF07707"/>
    </source>
</evidence>
<dbReference type="GO" id="GO:0008344">
    <property type="term" value="P:adult locomotory behavior"/>
    <property type="evidence" value="ECO:0007669"/>
    <property type="project" value="TreeGrafter"/>
</dbReference>
<dbReference type="GO" id="GO:0005737">
    <property type="term" value="C:cytoplasm"/>
    <property type="evidence" value="ECO:0007669"/>
    <property type="project" value="TreeGrafter"/>
</dbReference>
<accession>A0A7E4W998</accession>
<feature type="domain" description="BACK" evidence="2">
    <location>
        <begin position="57"/>
        <end position="151"/>
    </location>
</feature>
<dbReference type="InterPro" id="IPR052407">
    <property type="entry name" value="BTB_POZ_domain_cont_9"/>
</dbReference>
<dbReference type="PANTHER" id="PTHR46306">
    <property type="entry name" value="BTB/POZ DOMAIN-CONTAINING PROTEIN 9"/>
    <property type="match status" value="1"/>
</dbReference>
<dbReference type="InterPro" id="IPR011333">
    <property type="entry name" value="SKP1/BTB/POZ_sf"/>
</dbReference>
<evidence type="ECO:0000313" key="4">
    <source>
        <dbReference type="WBParaSite" id="Pan_g767.t1"/>
    </source>
</evidence>